<feature type="domain" description="Tyrosinase copper-binding" evidence="6">
    <location>
        <begin position="325"/>
        <end position="336"/>
    </location>
</feature>
<accession>A0AAD6HD37</accession>
<feature type="chain" id="PRO_5042164352" description="Tyrosinase copper-binding domain-containing protein" evidence="4">
    <location>
        <begin position="19"/>
        <end position="404"/>
    </location>
</feature>
<evidence type="ECO:0000256" key="3">
    <source>
        <dbReference type="ARBA" id="ARBA00023008"/>
    </source>
</evidence>
<dbReference type="PANTHER" id="PTHR11474">
    <property type="entry name" value="TYROSINASE FAMILY MEMBER"/>
    <property type="match status" value="1"/>
</dbReference>
<keyword evidence="2" id="KW-0560">Oxidoreductase</keyword>
<dbReference type="PROSITE" id="PS00497">
    <property type="entry name" value="TYROSINASE_1"/>
    <property type="match status" value="1"/>
</dbReference>
<dbReference type="Proteomes" id="UP001215712">
    <property type="component" value="Unassembled WGS sequence"/>
</dbReference>
<evidence type="ECO:0000256" key="1">
    <source>
        <dbReference type="ARBA" id="ARBA00022723"/>
    </source>
</evidence>
<dbReference type="InterPro" id="IPR002227">
    <property type="entry name" value="Tyrosinase_Cu-bd"/>
</dbReference>
<keyword evidence="1" id="KW-0479">Metal-binding</keyword>
<keyword evidence="3" id="KW-0186">Copper</keyword>
<keyword evidence="4" id="KW-0732">Signal</keyword>
<evidence type="ECO:0000313" key="7">
    <source>
        <dbReference type="EMBL" id="KAJ5709302.1"/>
    </source>
</evidence>
<organism evidence="7 8">
    <name type="scientific">Penicillium malachiteum</name>
    <dbReference type="NCBI Taxonomy" id="1324776"/>
    <lineage>
        <taxon>Eukaryota</taxon>
        <taxon>Fungi</taxon>
        <taxon>Dikarya</taxon>
        <taxon>Ascomycota</taxon>
        <taxon>Pezizomycotina</taxon>
        <taxon>Eurotiomycetes</taxon>
        <taxon>Eurotiomycetidae</taxon>
        <taxon>Eurotiales</taxon>
        <taxon>Aspergillaceae</taxon>
        <taxon>Penicillium</taxon>
    </lineage>
</organism>
<dbReference type="SUPFAM" id="SSF48056">
    <property type="entry name" value="Di-copper centre-containing domain"/>
    <property type="match status" value="1"/>
</dbReference>
<dbReference type="Pfam" id="PF00264">
    <property type="entry name" value="Tyrosinase"/>
    <property type="match status" value="1"/>
</dbReference>
<proteinExistence type="predicted"/>
<feature type="domain" description="Tyrosinase copper-binding" evidence="5">
    <location>
        <begin position="130"/>
        <end position="147"/>
    </location>
</feature>
<dbReference type="GO" id="GO:0046872">
    <property type="term" value="F:metal ion binding"/>
    <property type="evidence" value="ECO:0007669"/>
    <property type="project" value="UniProtKB-KW"/>
</dbReference>
<evidence type="ECO:0000259" key="6">
    <source>
        <dbReference type="PROSITE" id="PS00498"/>
    </source>
</evidence>
<protein>
    <recommendedName>
        <fullName evidence="5 6">Tyrosinase copper-binding domain-containing protein</fullName>
    </recommendedName>
</protein>
<evidence type="ECO:0000259" key="5">
    <source>
        <dbReference type="PROSITE" id="PS00497"/>
    </source>
</evidence>
<dbReference type="PRINTS" id="PR00092">
    <property type="entry name" value="TYROSINASE"/>
</dbReference>
<dbReference type="InterPro" id="IPR050316">
    <property type="entry name" value="Tyrosinase/Hemocyanin"/>
</dbReference>
<evidence type="ECO:0000256" key="2">
    <source>
        <dbReference type="ARBA" id="ARBA00023002"/>
    </source>
</evidence>
<evidence type="ECO:0000313" key="8">
    <source>
        <dbReference type="Proteomes" id="UP001215712"/>
    </source>
</evidence>
<reference evidence="7" key="1">
    <citation type="journal article" date="2023" name="IMA Fungus">
        <title>Comparative genomic study of the Penicillium genus elucidates a diverse pangenome and 15 lateral gene transfer events.</title>
        <authorList>
            <person name="Petersen C."/>
            <person name="Sorensen T."/>
            <person name="Nielsen M.R."/>
            <person name="Sondergaard T.E."/>
            <person name="Sorensen J.L."/>
            <person name="Fitzpatrick D.A."/>
            <person name="Frisvad J.C."/>
            <person name="Nielsen K.L."/>
        </authorList>
    </citation>
    <scope>NUCLEOTIDE SEQUENCE</scope>
    <source>
        <strain evidence="7">IBT 17514</strain>
    </source>
</reference>
<dbReference type="GO" id="GO:0016491">
    <property type="term" value="F:oxidoreductase activity"/>
    <property type="evidence" value="ECO:0007669"/>
    <property type="project" value="UniProtKB-KW"/>
</dbReference>
<dbReference type="AlphaFoldDB" id="A0AAD6HD37"/>
<dbReference type="PANTHER" id="PTHR11474:SF125">
    <property type="entry name" value="N-ACETYL-6-HYDROXYTRYPTOPHAN OXIDASE IVOB-RELATED"/>
    <property type="match status" value="1"/>
</dbReference>
<reference evidence="7" key="2">
    <citation type="submission" date="2023-01" db="EMBL/GenBank/DDBJ databases">
        <authorList>
            <person name="Petersen C."/>
        </authorList>
    </citation>
    <scope>NUCLEOTIDE SEQUENCE</scope>
    <source>
        <strain evidence="7">IBT 17514</strain>
    </source>
</reference>
<name>A0AAD6HD37_9EURO</name>
<keyword evidence="8" id="KW-1185">Reference proteome</keyword>
<feature type="signal peptide" evidence="4">
    <location>
        <begin position="1"/>
        <end position="18"/>
    </location>
</feature>
<dbReference type="InterPro" id="IPR008922">
    <property type="entry name" value="Di-copper_centre_dom_sf"/>
</dbReference>
<evidence type="ECO:0000256" key="4">
    <source>
        <dbReference type="SAM" id="SignalP"/>
    </source>
</evidence>
<dbReference type="EMBL" id="JAQJAN010000019">
    <property type="protein sequence ID" value="KAJ5709302.1"/>
    <property type="molecule type" value="Genomic_DNA"/>
</dbReference>
<gene>
    <name evidence="7" type="ORF">N7493_010636</name>
</gene>
<sequence>MMLTWILTFTTLLILTQCWELPKTSGSQGNDKENSSIWASEFAQLESLTQFALKATQNNIGDHQAGCTLETLKIRRNWRQFSSAEKKDYIRSVLCLQALPSRTPPELAPGAKTRYDDFVATHMNQTETIHRSGFFLAWHRYFTHEFELSLRNECGYTGDFPYWDWGADADSMENSPVFDGSDTSLSGNGAFIPKQKGVRVPIGNYTPVFLPPGTGGGCVTSGPFVNYTVNMGPSYLSIPGGDIVFRRFPLDHNPRCMTRDLTTPALRSFANYTSILHLILHSQDILNFETSIQGRPESGSIGLHGGGHYAMGGDPGNDADGSPGDPGFWHHHGMIDRVWWIWQSLDLTNRQYAVAGTETYLNQPASPDVTLQTTVNVGYVNGNRSIAMKDIMSTTAGPFCYAYV</sequence>
<comment type="caution">
    <text evidence="7">The sequence shown here is derived from an EMBL/GenBank/DDBJ whole genome shotgun (WGS) entry which is preliminary data.</text>
</comment>
<dbReference type="PROSITE" id="PS00498">
    <property type="entry name" value="TYROSINASE_2"/>
    <property type="match status" value="1"/>
</dbReference>
<dbReference type="Gene3D" id="1.10.1280.10">
    <property type="entry name" value="Di-copper center containing domain from catechol oxidase"/>
    <property type="match status" value="1"/>
</dbReference>